<feature type="domain" description="Teneurin-like YD-shell" evidence="3">
    <location>
        <begin position="1120"/>
        <end position="1396"/>
    </location>
</feature>
<name>E0IFK6_9BACL</name>
<dbReference type="EMBL" id="AEDD01000014">
    <property type="protein sequence ID" value="EFM08672.1"/>
    <property type="molecule type" value="Genomic_DNA"/>
</dbReference>
<protein>
    <submittedName>
        <fullName evidence="4">YD repeat protein</fullName>
    </submittedName>
</protein>
<gene>
    <name evidence="4" type="ORF">PaecuDRAFT_4466</name>
</gene>
<dbReference type="InterPro" id="IPR006530">
    <property type="entry name" value="YD"/>
</dbReference>
<dbReference type="NCBIfam" id="TIGR03696">
    <property type="entry name" value="Rhs_assc_core"/>
    <property type="match status" value="1"/>
</dbReference>
<dbReference type="InterPro" id="IPR022385">
    <property type="entry name" value="Rhs_assc_core"/>
</dbReference>
<dbReference type="InterPro" id="IPR056823">
    <property type="entry name" value="TEN-like_YD-shell"/>
</dbReference>
<evidence type="ECO:0000256" key="2">
    <source>
        <dbReference type="SAM" id="SignalP"/>
    </source>
</evidence>
<proteinExistence type="predicted"/>
<dbReference type="STRING" id="717606.PaecuDRAFT_4466"/>
<dbReference type="RefSeq" id="WP_006040449.1">
    <property type="nucleotide sequence ID" value="NZ_AEDD01000014.1"/>
</dbReference>
<reference evidence="4 5" key="1">
    <citation type="submission" date="2010-07" db="EMBL/GenBank/DDBJ databases">
        <title>The draft genome of Paenibacillus curdlanolyticus YK9.</title>
        <authorList>
            <consortium name="US DOE Joint Genome Institute (JGI-PGF)"/>
            <person name="Lucas S."/>
            <person name="Copeland A."/>
            <person name="Lapidus A."/>
            <person name="Cheng J.-F."/>
            <person name="Bruce D."/>
            <person name="Goodwin L."/>
            <person name="Pitluck S."/>
            <person name="Land M.L."/>
            <person name="Hauser L."/>
            <person name="Chang Y.-J."/>
            <person name="Jeffries C."/>
            <person name="Anderson I.J."/>
            <person name="Johnson E."/>
            <person name="Loganathan U."/>
            <person name="Mulhopadhyay B."/>
            <person name="Kyrpides N."/>
            <person name="Woyke T.J."/>
        </authorList>
    </citation>
    <scope>NUCLEOTIDE SEQUENCE [LARGE SCALE GENOMIC DNA]</scope>
    <source>
        <strain evidence="4 5">YK9</strain>
    </source>
</reference>
<dbReference type="PANTHER" id="PTHR32305">
    <property type="match status" value="1"/>
</dbReference>
<evidence type="ECO:0000313" key="4">
    <source>
        <dbReference type="EMBL" id="EFM08672.1"/>
    </source>
</evidence>
<dbReference type="InterPro" id="IPR031325">
    <property type="entry name" value="RHS_repeat"/>
</dbReference>
<evidence type="ECO:0000259" key="3">
    <source>
        <dbReference type="Pfam" id="PF25023"/>
    </source>
</evidence>
<feature type="domain" description="Teneurin-like YD-shell" evidence="3">
    <location>
        <begin position="848"/>
        <end position="959"/>
    </location>
</feature>
<organism evidence="4 5">
    <name type="scientific">Paenibacillus curdlanolyticus YK9</name>
    <dbReference type="NCBI Taxonomy" id="717606"/>
    <lineage>
        <taxon>Bacteria</taxon>
        <taxon>Bacillati</taxon>
        <taxon>Bacillota</taxon>
        <taxon>Bacilli</taxon>
        <taxon>Bacillales</taxon>
        <taxon>Paenibacillaceae</taxon>
        <taxon>Paenibacillus</taxon>
    </lineage>
</organism>
<accession>E0IFK6</accession>
<keyword evidence="1" id="KW-0677">Repeat</keyword>
<dbReference type="Pfam" id="PF25023">
    <property type="entry name" value="TEN_YD-shell"/>
    <property type="match status" value="2"/>
</dbReference>
<evidence type="ECO:0000256" key="1">
    <source>
        <dbReference type="ARBA" id="ARBA00022737"/>
    </source>
</evidence>
<dbReference type="Pfam" id="PF05593">
    <property type="entry name" value="RHS_repeat"/>
    <property type="match status" value="1"/>
</dbReference>
<dbReference type="Proteomes" id="UP000005387">
    <property type="component" value="Unassembled WGS sequence"/>
</dbReference>
<dbReference type="eggNOG" id="COG3209">
    <property type="taxonomic scope" value="Bacteria"/>
</dbReference>
<dbReference type="PANTHER" id="PTHR32305:SF15">
    <property type="entry name" value="PROTEIN RHSA-RELATED"/>
    <property type="match status" value="1"/>
</dbReference>
<sequence length="1612" mass="178157">MRNLLMKSMIMTVILSMLISDMQYTGLASYAQATGMDRSNSVAMADTPRKLLSQTSSFSERAIQNVLNQGYSIEDVRQAIKQQKVTGGSLDNSLQQVKPQPINRSKQVKSSISSEVAARSLAAASETAVPDYSYVKTKPDEAPFTVRLDNENISTLSGALSLQQSDLSLPGRNGLGFTLSRSYDSGSSQFDQMGISSQMGIGGSSNMLEPSLEEKRFPIGKGWSWNISFLEIKGTDKYLHLAGSGVFKIDASNTLVGYPWKDLTFAADTSVTVNGVGSAYVVKSIQHTNQYFNADGQMIQISDAYNNKITFSYVMDGYYGSVLSAITDSIGNTINIVYNTTSVVLTSGSRSVTYYKTYQNGKELLSQVVDELGRTTTYDYSIKNAQFNLLGTTPSMNNPYALITGVTYPTGAKSVYTYEDSPVTRYIQDNAVNQVYRVKSREDQIRLADSSISHVNHKDITYPSGDIGSSNDADLTFSVQIDDGAIKTTFTNDKDYIDSSNSPVFYNTSIVAKVVYLAKTYTNTTEFTYDRARKWPVPINTKTTRSVSGSSSTFITTNSALYDDYGNIIYATDPMGTVTRNTFDTSTHLLQSVATQINGTQKWKYTVFTRNALGTVTLEQVYAGDSNSYAGSPLRETYYENIDAATGNVGQVRTKNGSPNDTTTVIEYAATYQYAYPTKTTTSVHDSDGNSSTVIKQYQYDMATGRLLKYTDGNANQTSYTYDALGRVLKATQSGDNSTITISYNDALNQLTATDQTGIKTVTKWNPLGWKTESGLIDHNVYKAKSKYGYDASGRLAWTEDAVGNRVQYGYDQWNRQNLTSYPDGGPSSTVVIDDITNTKTSTDPEGYSLRESYDQLGRTIKTEEIKSGGQPALLMSYSFDNAGNMLTSTDNAAPANTTTYAYDVLGQLGSVTNVVNGASQTTSYAYDLMGNMTLITNPDNTTTTKKYDELGRLIQNTEAPVNGKNNIEKFYYDANNNQTRLIDRNGSRFKYTYDSRNLLKKKEIVDASWNAIAGEETISFGYDLAGKRTSLTDQTGTTSYAYNLADGLLASVTYPDNKVMKYAYDENSNRQALIDPFGATSYYHYDARNRLDAVGPSNDFTNDYDAKYDYYRDNLLRQITQRNGVTSSYTYDGKNLNTLLERKADGTALNSYQYTYTANGNIKSKTENGTTNNFGYDELSRIKTSSQYNETYTYDARGNRASMSTNHPFERPDQTTAFDKRDRLTSVTTASGSNVTYRYNGDGQLWERTENGQTTRYYWDGDQIEAEATVVSGVATFKARYIRGQGLIAREDTQTKAYYVANGHGDVTDLMDRSGMTRLNQYSYDIFGNIASQTESIAQPFKYAGEMQDSTTTLQYLRARWYDPSVGRFMSEDTYEGQIKNPLTLNLYTYVSNNPLRYTDPTGHLQNDDMNLSSDDRSKIAYWTMEFNIAKRDHNIAAMQVAHDNAVAIRLASGKYEMIQRTNFTTGKSASIEGTVGGVTEDWLTLGLAVPAIAIGILYAPAVIASLRTSSQVLALGTETSLGTVVSAPGQVITGLTEHALQRAAQRNVTEALMKQTVANPLLVLDQAKTNTYLYLTKEAVVVLNRAGKVVTTYGKEFFDEGIESLLKVVK</sequence>
<feature type="signal peptide" evidence="2">
    <location>
        <begin position="1"/>
        <end position="22"/>
    </location>
</feature>
<dbReference type="NCBIfam" id="TIGR01643">
    <property type="entry name" value="YD_repeat_2x"/>
    <property type="match status" value="3"/>
</dbReference>
<keyword evidence="5" id="KW-1185">Reference proteome</keyword>
<keyword evidence="2" id="KW-0732">Signal</keyword>
<dbReference type="Gene3D" id="2.180.10.10">
    <property type="entry name" value="RHS repeat-associated core"/>
    <property type="match status" value="4"/>
</dbReference>
<dbReference type="InterPro" id="IPR050708">
    <property type="entry name" value="T6SS_VgrG/RHS"/>
</dbReference>
<dbReference type="OrthoDB" id="41445at2"/>
<feature type="chain" id="PRO_5038353090" evidence="2">
    <location>
        <begin position="23"/>
        <end position="1612"/>
    </location>
</feature>
<evidence type="ECO:0000313" key="5">
    <source>
        <dbReference type="Proteomes" id="UP000005387"/>
    </source>
</evidence>